<dbReference type="PANTHER" id="PTHR30469:SF15">
    <property type="entry name" value="HLYD FAMILY OF SECRETION PROTEINS"/>
    <property type="match status" value="1"/>
</dbReference>
<evidence type="ECO:0000256" key="1">
    <source>
        <dbReference type="SAM" id="Coils"/>
    </source>
</evidence>
<dbReference type="PANTHER" id="PTHR30469">
    <property type="entry name" value="MULTIDRUG RESISTANCE PROTEIN MDTA"/>
    <property type="match status" value="1"/>
</dbReference>
<dbReference type="AlphaFoldDB" id="A0A2R6Y4M0"/>
<dbReference type="Gene3D" id="2.40.420.20">
    <property type="match status" value="1"/>
</dbReference>
<proteinExistence type="predicted"/>
<dbReference type="EMBL" id="PEBX01000004">
    <property type="protein sequence ID" value="PTQ57608.1"/>
    <property type="molecule type" value="Genomic_DNA"/>
</dbReference>
<name>A0A2R6Y4M0_9BACL</name>
<dbReference type="Pfam" id="PF25973">
    <property type="entry name" value="BSH_CzcB"/>
    <property type="match status" value="1"/>
</dbReference>
<sequence>MTRGNDFYPKQSTLLFFKTVKTVRHAGWVFLLMLFTFTACSIVTSEPTEEKIPDITPPKIAKKPEMTVTRGKIAITARGQGMVISEKEETLFFDFGDETEGTGTAMRVKKVNVAPGEQVEKGAVLAVLNTKDLDLEISKKREALKLEESTLISALRSVPQTEEERLKQEKTVKDFRDKQRELEVLERQMARATLKAPFAGLITQVSVKDGSEVKPYEPVMRLIDPSQLVIGVGLSQQDLTHIQIGMPASIEVGATQLTGKVMRLPATGEGTGGRGNTTDERDGFVWIKPDAPLPEGTNRGAFARATFELLAKEDVVKVPKSYLNTYGGRTYVIVKEGDTKREVDVELGLETATEVEIISGLKGGERIVGK</sequence>
<evidence type="ECO:0000259" key="2">
    <source>
        <dbReference type="Pfam" id="PF25973"/>
    </source>
</evidence>
<comment type="caution">
    <text evidence="3">The sequence shown here is derived from an EMBL/GenBank/DDBJ whole genome shotgun (WGS) entry which is preliminary data.</text>
</comment>
<dbReference type="GO" id="GO:1990281">
    <property type="term" value="C:efflux pump complex"/>
    <property type="evidence" value="ECO:0007669"/>
    <property type="project" value="TreeGrafter"/>
</dbReference>
<organism evidence="3 4">
    <name type="scientific">Candidatus Carbonibacillus altaicus</name>
    <dbReference type="NCBI Taxonomy" id="2163959"/>
    <lineage>
        <taxon>Bacteria</taxon>
        <taxon>Bacillati</taxon>
        <taxon>Bacillota</taxon>
        <taxon>Bacilli</taxon>
        <taxon>Bacillales</taxon>
        <taxon>Candidatus Carbonibacillus</taxon>
    </lineage>
</organism>
<feature type="domain" description="CzcB-like barrel-sandwich hybrid" evidence="2">
    <location>
        <begin position="107"/>
        <end position="222"/>
    </location>
</feature>
<dbReference type="InterPro" id="IPR058647">
    <property type="entry name" value="BSH_CzcB-like"/>
</dbReference>
<feature type="coiled-coil region" evidence="1">
    <location>
        <begin position="168"/>
        <end position="195"/>
    </location>
</feature>
<dbReference type="GO" id="GO:0015562">
    <property type="term" value="F:efflux transmembrane transporter activity"/>
    <property type="evidence" value="ECO:0007669"/>
    <property type="project" value="TreeGrafter"/>
</dbReference>
<dbReference type="SUPFAM" id="SSF111369">
    <property type="entry name" value="HlyD-like secretion proteins"/>
    <property type="match status" value="1"/>
</dbReference>
<dbReference type="Proteomes" id="UP000244338">
    <property type="component" value="Unassembled WGS sequence"/>
</dbReference>
<reference evidence="4" key="1">
    <citation type="journal article" date="2018" name="Sci. Rep.">
        <title>Lignite coal burning seam in the remote Altai Mountains harbors a hydrogen-driven thermophilic microbial community.</title>
        <authorList>
            <person name="Kadnikov V.V."/>
            <person name="Mardanov A.V."/>
            <person name="Ivasenko D.A."/>
            <person name="Antsiferov D.V."/>
            <person name="Beletsky A.V."/>
            <person name="Karnachuk O.V."/>
            <person name="Ravin N.V."/>
        </authorList>
    </citation>
    <scope>NUCLEOTIDE SEQUENCE [LARGE SCALE GENOMIC DNA]</scope>
</reference>
<dbReference type="Gene3D" id="2.40.50.100">
    <property type="match status" value="1"/>
</dbReference>
<keyword evidence="1" id="KW-0175">Coiled coil</keyword>
<gene>
    <name evidence="3" type="ORF">BSOLF_1152</name>
</gene>
<protein>
    <submittedName>
        <fullName evidence="3">Putative Co/Zn/Cd efflux system membrane fusion protein</fullName>
    </submittedName>
</protein>
<evidence type="ECO:0000313" key="4">
    <source>
        <dbReference type="Proteomes" id="UP000244338"/>
    </source>
</evidence>
<accession>A0A2R6Y4M0</accession>
<evidence type="ECO:0000313" key="3">
    <source>
        <dbReference type="EMBL" id="PTQ57608.1"/>
    </source>
</evidence>